<dbReference type="InterPro" id="IPR000652">
    <property type="entry name" value="Triosephosphate_isomerase"/>
</dbReference>
<keyword evidence="17" id="KW-1185">Reference proteome</keyword>
<evidence type="ECO:0000256" key="11">
    <source>
        <dbReference type="ARBA" id="ARBA00023239"/>
    </source>
</evidence>
<evidence type="ECO:0000256" key="5">
    <source>
        <dbReference type="ARBA" id="ARBA00009604"/>
    </source>
</evidence>
<keyword evidence="8" id="KW-0460">Magnesium</keyword>
<accession>A0ABP0JWE3</accession>
<evidence type="ECO:0000256" key="9">
    <source>
        <dbReference type="ARBA" id="ARBA00023152"/>
    </source>
</evidence>
<dbReference type="PROSITE" id="PS00164">
    <property type="entry name" value="ENOLASE"/>
    <property type="match status" value="1"/>
</dbReference>
<dbReference type="PROSITE" id="PS00171">
    <property type="entry name" value="TIM_1"/>
    <property type="match status" value="1"/>
</dbReference>
<evidence type="ECO:0000259" key="15">
    <source>
        <dbReference type="SMART" id="SM01193"/>
    </source>
</evidence>
<keyword evidence="10" id="KW-0413">Isomerase</keyword>
<name>A0ABP0JWE3_9DINO</name>
<dbReference type="Gene3D" id="3.30.390.10">
    <property type="entry name" value="Enolase-like, N-terminal domain"/>
    <property type="match status" value="1"/>
</dbReference>
<dbReference type="SFLD" id="SFLDG00178">
    <property type="entry name" value="enolase"/>
    <property type="match status" value="1"/>
</dbReference>
<evidence type="ECO:0000256" key="13">
    <source>
        <dbReference type="SAM" id="MobiDB-lite"/>
    </source>
</evidence>
<sequence>MVETLDGSQNEWGWSKAKLGANAILAVSMAVCRAGAAASRMPLYKYIARISGKPYDNFVMPVPSFNVINGGSHAGNRLACQEFMILPVGAASFREAMCIGAEVYHNLKSVIKKKYGQDACNVGDEGGFAPSVQDNNEALDVLMEAIEKSGHAAKVKIGTDVAASEFYSAETKKYDLDFKNPSSPDSMKKTADEMIAYYKDWISKYPFVSIEDPFDQDDWDAYSKFQAEVGDQVQTLGDDLLVTNPKRVEKALSVKACNALLLKVNQIGSVTEAIEAASMSQFAGWGVMVSHRSGETEDSFIADLVVGLRTGQIKTGAPCRSERLSKYNQLLRIEEELGERCSYAGTGFRNIGSPDFGMKRKPFVGGNWKCNGKLSGVKELLAAFKGIGADPKSVDVAIFAPTLHIPAAQDCLAGDAAIQLGVQNMSKTGEGAFTGEVSAGQVADCGLKYVLVGHSERRSLYGETDEDCAAKTKADGLTVVFCIGESLAERQSGKTTDVCEKQMKAVIPVISDWSKIVIAYEPVWAIGTGVVATPLQAQDTQYQVRRCIRDECGAEIADSVRIIYGGSANEKNCKALGELPDVDGFLVGGASLKPTFTERIAPIAPSRAASRIARRRAVGNQGLVRVRGRAVEVDGDLGVAVLACQSSIGRHLDQKIEAGEEGASALKKPSKKDSAASSSKSKRDNPPGLEEVMGQAVASGADATQLLPMMMMAYMMKQDKAAEEKKKRSRKKGRSLGGSGSDTSSETEDEEAGGLKAVDALNRMHRRITRHPKRLIREFEKTIVEELGVVPGQAWSVKEWVRKQNFGKFKGLYRATMMDVAVYEFLRGGDEAAAAAQLTQNIKAKIQCCLAGGDWSTAWLLTGLQDPLLRREWAGTREEMSIVSGYVRALSKVRKHVKEAHQSAETKEDQE</sequence>
<evidence type="ECO:0000256" key="3">
    <source>
        <dbReference type="ARBA" id="ARBA00005031"/>
    </source>
</evidence>
<feature type="region of interest" description="Disordered" evidence="13">
    <location>
        <begin position="720"/>
        <end position="753"/>
    </location>
</feature>
<dbReference type="SUPFAM" id="SSF51604">
    <property type="entry name" value="Enolase C-terminal domain-like"/>
    <property type="match status" value="1"/>
</dbReference>
<dbReference type="Pfam" id="PF00121">
    <property type="entry name" value="TIM"/>
    <property type="match status" value="1"/>
</dbReference>
<feature type="domain" description="Enolase N-terminal" evidence="15">
    <location>
        <begin position="2"/>
        <end position="47"/>
    </location>
</feature>
<dbReference type="InterPro" id="IPR020861">
    <property type="entry name" value="Triosephosphate_isomerase_AS"/>
</dbReference>
<dbReference type="InterPro" id="IPR020811">
    <property type="entry name" value="Enolase_N"/>
</dbReference>
<dbReference type="SMART" id="SM01193">
    <property type="entry name" value="Enolase_N"/>
    <property type="match status" value="1"/>
</dbReference>
<dbReference type="InterPro" id="IPR029017">
    <property type="entry name" value="Enolase-like_N"/>
</dbReference>
<evidence type="ECO:0000256" key="8">
    <source>
        <dbReference type="ARBA" id="ARBA00022842"/>
    </source>
</evidence>
<comment type="pathway">
    <text evidence="3">Carbohydrate degradation; glycolysis; pyruvate from D-glyceraldehyde 3-phosphate: step 4/5.</text>
</comment>
<dbReference type="PANTHER" id="PTHR11902:SF1">
    <property type="entry name" value="ENOLASE"/>
    <property type="match status" value="1"/>
</dbReference>
<dbReference type="PANTHER" id="PTHR11902">
    <property type="entry name" value="ENOLASE"/>
    <property type="match status" value="1"/>
</dbReference>
<dbReference type="InterPro" id="IPR020809">
    <property type="entry name" value="Enolase_CS"/>
</dbReference>
<feature type="domain" description="Enolase C-terminal TIM barrel" evidence="14">
    <location>
        <begin position="57"/>
        <end position="351"/>
    </location>
</feature>
<comment type="caution">
    <text evidence="16">The sequence shown here is derived from an EMBL/GenBank/DDBJ whole genome shotgun (WGS) entry which is preliminary data.</text>
</comment>
<dbReference type="InterPro" id="IPR036849">
    <property type="entry name" value="Enolase-like_C_sf"/>
</dbReference>
<evidence type="ECO:0000313" key="17">
    <source>
        <dbReference type="Proteomes" id="UP001642464"/>
    </source>
</evidence>
<dbReference type="SMART" id="SM01192">
    <property type="entry name" value="Enolase_C"/>
    <property type="match status" value="1"/>
</dbReference>
<reference evidence="16 17" key="1">
    <citation type="submission" date="2024-02" db="EMBL/GenBank/DDBJ databases">
        <authorList>
            <person name="Chen Y."/>
            <person name="Shah S."/>
            <person name="Dougan E. K."/>
            <person name="Thang M."/>
            <person name="Chan C."/>
        </authorList>
    </citation>
    <scope>NUCLEOTIDE SEQUENCE [LARGE SCALE GENOMIC DNA]</scope>
</reference>
<dbReference type="InterPro" id="IPR035990">
    <property type="entry name" value="TIM_sf"/>
</dbReference>
<dbReference type="SUPFAM" id="SSF51351">
    <property type="entry name" value="Triosephosphate isomerase (TIM)"/>
    <property type="match status" value="1"/>
</dbReference>
<gene>
    <name evidence="16" type="ORF">SCF082_LOCUS14163</name>
</gene>
<comment type="subcellular location">
    <subcellularLocation>
        <location evidence="2">Cytoplasm</location>
    </subcellularLocation>
</comment>
<dbReference type="SFLD" id="SFLDS00001">
    <property type="entry name" value="Enolase"/>
    <property type="match status" value="1"/>
</dbReference>
<evidence type="ECO:0000256" key="10">
    <source>
        <dbReference type="ARBA" id="ARBA00023235"/>
    </source>
</evidence>
<organism evidence="16 17">
    <name type="scientific">Durusdinium trenchii</name>
    <dbReference type="NCBI Taxonomy" id="1381693"/>
    <lineage>
        <taxon>Eukaryota</taxon>
        <taxon>Sar</taxon>
        <taxon>Alveolata</taxon>
        <taxon>Dinophyceae</taxon>
        <taxon>Suessiales</taxon>
        <taxon>Symbiodiniaceae</taxon>
        <taxon>Durusdinium</taxon>
    </lineage>
</organism>
<evidence type="ECO:0000256" key="6">
    <source>
        <dbReference type="ARBA" id="ARBA00011738"/>
    </source>
</evidence>
<evidence type="ECO:0000256" key="1">
    <source>
        <dbReference type="ARBA" id="ARBA00001946"/>
    </source>
</evidence>
<evidence type="ECO:0000256" key="4">
    <source>
        <dbReference type="ARBA" id="ARBA00007422"/>
    </source>
</evidence>
<evidence type="ECO:0000256" key="2">
    <source>
        <dbReference type="ARBA" id="ARBA00004496"/>
    </source>
</evidence>
<dbReference type="Pfam" id="PF03952">
    <property type="entry name" value="Enolase_N"/>
    <property type="match status" value="1"/>
</dbReference>
<proteinExistence type="inferred from homology"/>
<dbReference type="InterPro" id="IPR020810">
    <property type="entry name" value="Enolase_C"/>
</dbReference>
<dbReference type="Gene3D" id="3.20.20.70">
    <property type="entry name" value="Aldolase class I"/>
    <property type="match status" value="1"/>
</dbReference>
<dbReference type="InterPro" id="IPR022896">
    <property type="entry name" value="TrioseP_Isoase_bac/euk"/>
</dbReference>
<comment type="similarity">
    <text evidence="4">Belongs to the triosephosphate isomerase family.</text>
</comment>
<dbReference type="CDD" id="cd03313">
    <property type="entry name" value="enolase"/>
    <property type="match status" value="1"/>
</dbReference>
<dbReference type="HAMAP" id="MF_00147_B">
    <property type="entry name" value="TIM_B"/>
    <property type="match status" value="1"/>
</dbReference>
<dbReference type="PROSITE" id="PS51440">
    <property type="entry name" value="TIM_2"/>
    <property type="match status" value="1"/>
</dbReference>
<comment type="cofactor">
    <cofactor evidence="1">
        <name>Mg(2+)</name>
        <dbReference type="ChEBI" id="CHEBI:18420"/>
    </cofactor>
</comment>
<dbReference type="InterPro" id="IPR013785">
    <property type="entry name" value="Aldolase_TIM"/>
</dbReference>
<dbReference type="NCBIfam" id="TIGR00419">
    <property type="entry name" value="tim"/>
    <property type="match status" value="1"/>
</dbReference>
<dbReference type="Pfam" id="PF00113">
    <property type="entry name" value="Enolase_C"/>
    <property type="match status" value="1"/>
</dbReference>
<evidence type="ECO:0000256" key="7">
    <source>
        <dbReference type="ARBA" id="ARBA00012058"/>
    </source>
</evidence>
<evidence type="ECO:0000259" key="14">
    <source>
        <dbReference type="SMART" id="SM01192"/>
    </source>
</evidence>
<comment type="similarity">
    <text evidence="5">Belongs to the enolase family.</text>
</comment>
<protein>
    <recommendedName>
        <fullName evidence="7">phosphopyruvate hydratase</fullName>
        <ecNumber evidence="7">4.2.1.11</ecNumber>
    </recommendedName>
</protein>
<dbReference type="EC" id="4.2.1.11" evidence="7"/>
<evidence type="ECO:0000313" key="16">
    <source>
        <dbReference type="EMBL" id="CAK9018621.1"/>
    </source>
</evidence>
<dbReference type="PRINTS" id="PR00148">
    <property type="entry name" value="ENOLASE"/>
</dbReference>
<dbReference type="Proteomes" id="UP001642464">
    <property type="component" value="Unassembled WGS sequence"/>
</dbReference>
<comment type="pathway">
    <text evidence="12">Carbohydrate biosynthesis.</text>
</comment>
<keyword evidence="9" id="KW-0324">Glycolysis</keyword>
<feature type="region of interest" description="Disordered" evidence="13">
    <location>
        <begin position="661"/>
        <end position="690"/>
    </location>
</feature>
<comment type="subunit">
    <text evidence="6">Homodimer.</text>
</comment>
<keyword evidence="11" id="KW-0456">Lyase</keyword>
<dbReference type="Gene3D" id="3.20.20.120">
    <property type="entry name" value="Enolase-like C-terminal domain"/>
    <property type="match status" value="1"/>
</dbReference>
<dbReference type="EMBL" id="CAXAMM010008846">
    <property type="protein sequence ID" value="CAK9018621.1"/>
    <property type="molecule type" value="Genomic_DNA"/>
</dbReference>
<dbReference type="CDD" id="cd00311">
    <property type="entry name" value="TIM"/>
    <property type="match status" value="1"/>
</dbReference>
<evidence type="ECO:0000256" key="12">
    <source>
        <dbReference type="ARBA" id="ARBA00024331"/>
    </source>
</evidence>
<dbReference type="InterPro" id="IPR000941">
    <property type="entry name" value="Enolase"/>
</dbReference>
<dbReference type="SUPFAM" id="SSF54826">
    <property type="entry name" value="Enolase N-terminal domain-like"/>
    <property type="match status" value="1"/>
</dbReference>